<sequence length="70" mass="7914">MRTKRDLLSSIELTGGATSDNRVFFRLESYGGEFILVDSSSGDSPPSHWKLRVQNDEWKNVLEEIIALSN</sequence>
<name>A0A0P8YSN2_9CLOT</name>
<dbReference type="RefSeq" id="WP_054876728.1">
    <property type="nucleotide sequence ID" value="NZ_LKET01000056.1"/>
</dbReference>
<evidence type="ECO:0000313" key="2">
    <source>
        <dbReference type="Proteomes" id="UP000050326"/>
    </source>
</evidence>
<accession>A0A0P8YSN2</accession>
<comment type="caution">
    <text evidence="1">The sequence shown here is derived from an EMBL/GenBank/DDBJ whole genome shotgun (WGS) entry which is preliminary data.</text>
</comment>
<dbReference type="STRING" id="36849.OXPF_37520"/>
<protein>
    <submittedName>
        <fullName evidence="1">Uncharacterized protein</fullName>
    </submittedName>
</protein>
<dbReference type="AlphaFoldDB" id="A0A0P8YSN2"/>
<keyword evidence="2" id="KW-1185">Reference proteome</keyword>
<proteinExistence type="predicted"/>
<gene>
    <name evidence="1" type="ORF">OXPF_37520</name>
</gene>
<reference evidence="1 2" key="1">
    <citation type="submission" date="2015-09" db="EMBL/GenBank/DDBJ databases">
        <title>Genome sequence of Oxobacter pfennigii DSM 3222.</title>
        <authorList>
            <person name="Poehlein A."/>
            <person name="Bengelsdorf F.R."/>
            <person name="Schiel-Bengelsdorf B."/>
            <person name="Duerre P."/>
            <person name="Daniel R."/>
        </authorList>
    </citation>
    <scope>NUCLEOTIDE SEQUENCE [LARGE SCALE GENOMIC DNA]</scope>
    <source>
        <strain evidence="1 2">DSM 3222</strain>
    </source>
</reference>
<dbReference type="Proteomes" id="UP000050326">
    <property type="component" value="Unassembled WGS sequence"/>
</dbReference>
<dbReference type="OrthoDB" id="9996279at2"/>
<evidence type="ECO:0000313" key="1">
    <source>
        <dbReference type="EMBL" id="KPU42698.1"/>
    </source>
</evidence>
<organism evidence="1 2">
    <name type="scientific">Oxobacter pfennigii</name>
    <dbReference type="NCBI Taxonomy" id="36849"/>
    <lineage>
        <taxon>Bacteria</taxon>
        <taxon>Bacillati</taxon>
        <taxon>Bacillota</taxon>
        <taxon>Clostridia</taxon>
        <taxon>Eubacteriales</taxon>
        <taxon>Clostridiaceae</taxon>
        <taxon>Oxobacter</taxon>
    </lineage>
</organism>
<dbReference type="EMBL" id="LKET01000056">
    <property type="protein sequence ID" value="KPU42698.1"/>
    <property type="molecule type" value="Genomic_DNA"/>
</dbReference>